<proteinExistence type="predicted"/>
<organism evidence="2 3">
    <name type="scientific">Pseudoalteromonas denitrificans DSM 6059</name>
    <dbReference type="NCBI Taxonomy" id="1123010"/>
    <lineage>
        <taxon>Bacteria</taxon>
        <taxon>Pseudomonadati</taxon>
        <taxon>Pseudomonadota</taxon>
        <taxon>Gammaproteobacteria</taxon>
        <taxon>Alteromonadales</taxon>
        <taxon>Pseudoalteromonadaceae</taxon>
        <taxon>Pseudoalteromonas</taxon>
    </lineage>
</organism>
<keyword evidence="1" id="KW-0472">Membrane</keyword>
<sequence>MTKLEYQANKNTGFTLIELMISISILTMLLFTGSYTYSMMSERWNKELGQFSQSTKIARNLELVQRLLEGVQSFVVTDDKHKPSFFFIGAQDSLLAVSRSGLFSGDYPEVFRLSTVEKQNGLVDLVYQSVSTENLLLTGTAQSIDFSHQITLFTDLNQVNFNYYGWSHLNDKAARNFKTKAKWYTHFSGINNQIMPEKFSLQLTRSNLSLSIPITLENNSEKRLSAYFPDSSL</sequence>
<dbReference type="EMBL" id="FOLO01000011">
    <property type="protein sequence ID" value="SFC52425.1"/>
    <property type="molecule type" value="Genomic_DNA"/>
</dbReference>
<dbReference type="InterPro" id="IPR012902">
    <property type="entry name" value="N_methyl_site"/>
</dbReference>
<gene>
    <name evidence="2" type="ORF">SAMN02745724_01856</name>
</gene>
<evidence type="ECO:0000313" key="3">
    <source>
        <dbReference type="Proteomes" id="UP000198862"/>
    </source>
</evidence>
<dbReference type="STRING" id="1123010.SAMN02745724_01856"/>
<dbReference type="OrthoDB" id="6398238at2"/>
<feature type="transmembrane region" description="Helical" evidence="1">
    <location>
        <begin position="12"/>
        <end position="37"/>
    </location>
</feature>
<keyword evidence="1" id="KW-1133">Transmembrane helix</keyword>
<name>A0A1I1JVN3_9GAMM</name>
<dbReference type="AlphaFoldDB" id="A0A1I1JVN3"/>
<reference evidence="2 3" key="1">
    <citation type="submission" date="2016-10" db="EMBL/GenBank/DDBJ databases">
        <authorList>
            <person name="de Groot N.N."/>
        </authorList>
    </citation>
    <scope>NUCLEOTIDE SEQUENCE [LARGE SCALE GENOMIC DNA]</scope>
    <source>
        <strain evidence="2 3">DSM 6059</strain>
    </source>
</reference>
<evidence type="ECO:0000256" key="1">
    <source>
        <dbReference type="SAM" id="Phobius"/>
    </source>
</evidence>
<dbReference type="NCBIfam" id="TIGR02532">
    <property type="entry name" value="IV_pilin_GFxxxE"/>
    <property type="match status" value="1"/>
</dbReference>
<evidence type="ECO:0000313" key="2">
    <source>
        <dbReference type="EMBL" id="SFC52425.1"/>
    </source>
</evidence>
<accession>A0A1I1JVN3</accession>
<keyword evidence="3" id="KW-1185">Reference proteome</keyword>
<dbReference type="Pfam" id="PF07963">
    <property type="entry name" value="N_methyl"/>
    <property type="match status" value="1"/>
</dbReference>
<dbReference type="Proteomes" id="UP000198862">
    <property type="component" value="Unassembled WGS sequence"/>
</dbReference>
<protein>
    <submittedName>
        <fullName evidence="2">Prepilin-type N-terminal cleavage/methylation domain-containing protein</fullName>
    </submittedName>
</protein>
<dbReference type="RefSeq" id="WP_091983044.1">
    <property type="nucleotide sequence ID" value="NZ_FOLO01000011.1"/>
</dbReference>
<keyword evidence="1" id="KW-0812">Transmembrane</keyword>